<dbReference type="Gene3D" id="3.75.10.10">
    <property type="entry name" value="L-arginine/glycine Amidinotransferase, Chain A"/>
    <property type="match status" value="1"/>
</dbReference>
<dbReference type="Proteomes" id="UP000267268">
    <property type="component" value="Plasmid unnamed1"/>
</dbReference>
<dbReference type="PANTHER" id="PTHR31377">
    <property type="entry name" value="AGMATINE DEIMINASE-RELATED"/>
    <property type="match status" value="1"/>
</dbReference>
<evidence type="ECO:0000313" key="2">
    <source>
        <dbReference type="EMBL" id="AZQ65620.1"/>
    </source>
</evidence>
<dbReference type="AlphaFoldDB" id="A0A3S9PBL6"/>
<dbReference type="RefSeq" id="WP_126620515.1">
    <property type="nucleotide sequence ID" value="NZ_CP034564.1"/>
</dbReference>
<accession>A0A3S9PBL6</accession>
<dbReference type="SUPFAM" id="SSF55909">
    <property type="entry name" value="Pentein"/>
    <property type="match status" value="1"/>
</dbReference>
<evidence type="ECO:0008006" key="4">
    <source>
        <dbReference type="Google" id="ProtNLM"/>
    </source>
</evidence>
<reference evidence="2 3" key="1">
    <citation type="submission" date="2018-12" db="EMBL/GenBank/DDBJ databases">
        <title>Flammeovirga pectinis sp. nov., isolated from the gut of the Korean scallop, Patinopecten yessoensis.</title>
        <authorList>
            <person name="Bae J.-W."/>
            <person name="Jeong Y.-S."/>
            <person name="Kang W."/>
        </authorList>
    </citation>
    <scope>NUCLEOTIDE SEQUENCE [LARGE SCALE GENOMIC DNA]</scope>
    <source>
        <strain evidence="2 3">L12M1</strain>
        <plasmid evidence="2 3">unnamed1</plasmid>
    </source>
</reference>
<dbReference type="OrthoDB" id="7871381at2"/>
<dbReference type="InterPro" id="IPR007466">
    <property type="entry name" value="Peptidyl-Arg-deiminase_porph"/>
</dbReference>
<dbReference type="Pfam" id="PF04371">
    <property type="entry name" value="PAD_porph"/>
    <property type="match status" value="1"/>
</dbReference>
<dbReference type="GO" id="GO:0047632">
    <property type="term" value="F:agmatine deiminase activity"/>
    <property type="evidence" value="ECO:0007669"/>
    <property type="project" value="TreeGrafter"/>
</dbReference>
<geneLocation type="plasmid" evidence="2">
    <name>unnamed1</name>
</geneLocation>
<dbReference type="GeneID" id="39493398"/>
<organism evidence="2 3">
    <name type="scientific">Flammeovirga pectinis</name>
    <dbReference type="NCBI Taxonomy" id="2494373"/>
    <lineage>
        <taxon>Bacteria</taxon>
        <taxon>Pseudomonadati</taxon>
        <taxon>Bacteroidota</taxon>
        <taxon>Cytophagia</taxon>
        <taxon>Cytophagales</taxon>
        <taxon>Flammeovirgaceae</taxon>
        <taxon>Flammeovirga</taxon>
    </lineage>
</organism>
<evidence type="ECO:0000256" key="1">
    <source>
        <dbReference type="ARBA" id="ARBA00022801"/>
    </source>
</evidence>
<dbReference type="KEGG" id="fll:EI427_25635"/>
<protein>
    <recommendedName>
        <fullName evidence="4">Agmatine deiminase family protein</fullName>
    </recommendedName>
</protein>
<sequence>MVTDFEVNKVYVSDILSKKDEFQPIFSELKAILERHKVPLTLLPKTKDIWARDYMPVQVSNSKFVEFRYDPDYLQGARKGYRNLKSYPDIICDEIGLFTVKADIILDGGNMVKSKRTLIMTDKIFHENRNDYTKKELMNQLHSLFEIETIITIPQDPLDKYGHTDGMLRFINEDTVLVNSFYENDKSIVSALNKTNLSAEFLKYEVNVLDKRSWAYMNFLQTKDLILLPKFNIDEDALALEQIRSLYPHYKSKIEQIDMTNIVKHGGVLNCITWTTL</sequence>
<dbReference type="GO" id="GO:0004668">
    <property type="term" value="F:protein-arginine deiminase activity"/>
    <property type="evidence" value="ECO:0007669"/>
    <property type="project" value="InterPro"/>
</dbReference>
<dbReference type="GO" id="GO:0009446">
    <property type="term" value="P:putrescine biosynthetic process"/>
    <property type="evidence" value="ECO:0007669"/>
    <property type="project" value="InterPro"/>
</dbReference>
<name>A0A3S9PBL6_9BACT</name>
<dbReference type="PANTHER" id="PTHR31377:SF0">
    <property type="entry name" value="AGMATINE DEIMINASE-RELATED"/>
    <property type="match status" value="1"/>
</dbReference>
<keyword evidence="1" id="KW-0378">Hydrolase</keyword>
<dbReference type="EMBL" id="CP034564">
    <property type="protein sequence ID" value="AZQ65620.1"/>
    <property type="molecule type" value="Genomic_DNA"/>
</dbReference>
<proteinExistence type="predicted"/>
<evidence type="ECO:0000313" key="3">
    <source>
        <dbReference type="Proteomes" id="UP000267268"/>
    </source>
</evidence>
<keyword evidence="2" id="KW-0614">Plasmid</keyword>
<gene>
    <name evidence="2" type="ORF">EI427_25635</name>
</gene>
<keyword evidence="3" id="KW-1185">Reference proteome</keyword>